<evidence type="ECO:0000259" key="1">
    <source>
        <dbReference type="Pfam" id="PF05043"/>
    </source>
</evidence>
<evidence type="ECO:0000313" key="2">
    <source>
        <dbReference type="EMBL" id="ASN60896.1"/>
    </source>
</evidence>
<dbReference type="RefSeq" id="WP_089557234.1">
    <property type="nucleotide sequence ID" value="NZ_CP022474.1"/>
</dbReference>
<dbReference type="Gene3D" id="1.10.10.10">
    <property type="entry name" value="Winged helix-like DNA-binding domain superfamily/Winged helix DNA-binding domain"/>
    <property type="match status" value="1"/>
</dbReference>
<dbReference type="InterPro" id="IPR007737">
    <property type="entry name" value="Mga_HTH"/>
</dbReference>
<evidence type="ECO:0000313" key="3">
    <source>
        <dbReference type="Proteomes" id="UP000199749"/>
    </source>
</evidence>
<dbReference type="Pfam" id="PF05043">
    <property type="entry name" value="Mga"/>
    <property type="match status" value="1"/>
</dbReference>
<proteinExistence type="predicted"/>
<dbReference type="InterPro" id="IPR036388">
    <property type="entry name" value="WH-like_DNA-bd_sf"/>
</dbReference>
<feature type="domain" description="Mga helix-turn-helix" evidence="1">
    <location>
        <begin position="90"/>
        <end position="164"/>
    </location>
</feature>
<dbReference type="Proteomes" id="UP000199749">
    <property type="component" value="Chromosome"/>
</dbReference>
<dbReference type="AlphaFoldDB" id="A0AAC9UQM9"/>
<name>A0AAC9UQM9_LATCU</name>
<dbReference type="EMBL" id="CP022474">
    <property type="protein sequence ID" value="ASN60896.1"/>
    <property type="molecule type" value="Genomic_DNA"/>
</dbReference>
<reference evidence="2 3" key="1">
    <citation type="submission" date="2017-07" db="EMBL/GenBank/DDBJ databases">
        <title>Lactobacillus curvatus MRS6 whole genome.</title>
        <authorList>
            <person name="Jans C."/>
            <person name="Lagler S."/>
            <person name="Lacroix C."/>
            <person name="Meile L."/>
            <person name="Stevens M.J.A."/>
        </authorList>
    </citation>
    <scope>NUCLEOTIDE SEQUENCE [LARGE SCALE GENOMIC DNA]</scope>
    <source>
        <strain evidence="2 3">MRS6</strain>
    </source>
</reference>
<organism evidence="2 3">
    <name type="scientific">Latilactobacillus curvatus</name>
    <name type="common">Lactobacillus curvatus</name>
    <dbReference type="NCBI Taxonomy" id="28038"/>
    <lineage>
        <taxon>Bacteria</taxon>
        <taxon>Bacillati</taxon>
        <taxon>Bacillota</taxon>
        <taxon>Bacilli</taxon>
        <taxon>Lactobacillales</taxon>
        <taxon>Lactobacillaceae</taxon>
        <taxon>Latilactobacillus</taxon>
    </lineage>
</organism>
<sequence>MKDFFLSKKAVTMLQILKYIENAEISPTLKEIMTQISLPKITAIRYLKEIQQDLTELNPQLKLITNNNQYSVVYPADSSFSSTIFKLRYAYIVRTTKFQVMDALFRNNFSSIQSLSKTTNLSPSTIQNTIKSLKQYFEQFHVSISFRGNQNIIGKPLNVRVLMVYTYSAIYRGDLSPEFVANRSQYELTVKEHLSFSQRHQLKLLKAVTYFDLIQKKSPITLTPKLRQLLIAVNTSNPIMIKLPGFSEQILQDESLFFGFLLRLLSANYDTHTEKIAISKAILSLDTAFTNDVQQLLKDFFITFNLKQTKPYFLESFYYLAITLIYLEFISVDVTDFLEFSISMSAFENEQIDTDSVFRSLQHFLSEKAKIYPKLLNDTMGSMLYSLFFFLLDYNTRIKPLKINVQYTKNFYAANMISESLQDVFGSAITFIDRIDQADFIISDSYENAEELPGDFFLFNNIFNPHDWSTLLTTLLQQIYGKNFYKTLQIDLPTKYRYH</sequence>
<accession>A0AAC9UQM9</accession>
<protein>
    <recommendedName>
        <fullName evidence="1">Mga helix-turn-helix domain-containing protein</fullName>
    </recommendedName>
</protein>
<gene>
    <name evidence="2" type="ORF">CG419_09830</name>
</gene>